<accession>A0A6P1C855</accession>
<gene>
    <name evidence="1" type="ORF">GGD45_003271</name>
    <name evidence="2" type="ORF">GXW80_20365</name>
</gene>
<reference evidence="1 4" key="2">
    <citation type="submission" date="2020-08" db="EMBL/GenBank/DDBJ databases">
        <title>Genomic Encyclopedia of Type Strains, Phase IV (KMG-V): Genome sequencing to study the core and pangenomes of soil and plant-associated prokaryotes.</title>
        <authorList>
            <person name="Whitman W."/>
        </authorList>
    </citation>
    <scope>NUCLEOTIDE SEQUENCE [LARGE SCALE GENOMIC DNA]</scope>
    <source>
        <strain evidence="1 4">SEMIA 4059</strain>
    </source>
</reference>
<evidence type="ECO:0000313" key="2">
    <source>
        <dbReference type="EMBL" id="NEV13350.1"/>
    </source>
</evidence>
<dbReference type="Proteomes" id="UP000471190">
    <property type="component" value="Unassembled WGS sequence"/>
</dbReference>
<dbReference type="AlphaFoldDB" id="A0A6P1C855"/>
<dbReference type="EMBL" id="JACHBF010000008">
    <property type="protein sequence ID" value="MBB6492863.1"/>
    <property type="molecule type" value="Genomic_DNA"/>
</dbReference>
<reference evidence="2 3" key="1">
    <citation type="submission" date="2020-02" db="EMBL/GenBank/DDBJ databases">
        <title>Draft genome sequence of Rhizobium tropici.</title>
        <authorList>
            <person name="Khayi S."/>
            <person name="Jemo M."/>
        </authorList>
    </citation>
    <scope>NUCLEOTIDE SEQUENCE [LARGE SCALE GENOMIC DNA]</scope>
    <source>
        <strain evidence="2 3">A12</strain>
    </source>
</reference>
<evidence type="ECO:0000313" key="1">
    <source>
        <dbReference type="EMBL" id="MBB6492863.1"/>
    </source>
</evidence>
<sequence length="250" mass="27125">MGSLINQPILALDFLACPKAIYDVVGAGIDGGRNSVGESQNIEMSGGGIVTASLEDCKIVSREQLRYINKLGARLNGGFRYIVVPIPTDWFGPFPTVGNLPTPIMRGIPHSDGSLFSDGSGYSQATVWGKFLADAALNAGQVTVRVYGATRDIDGDWFSVKHAAKGWRAYRDWETSKIGSGTETVSGASVAYNDFQLSIQPPLRQAVPAGTRIEYARPRFVAKFKTDFTLPLTIEAFFVTEQTIQFSEAF</sequence>
<organism evidence="2 3">
    <name type="scientific">Rhizobium tropici</name>
    <dbReference type="NCBI Taxonomy" id="398"/>
    <lineage>
        <taxon>Bacteria</taxon>
        <taxon>Pseudomonadati</taxon>
        <taxon>Pseudomonadota</taxon>
        <taxon>Alphaproteobacteria</taxon>
        <taxon>Hyphomicrobiales</taxon>
        <taxon>Rhizobiaceae</taxon>
        <taxon>Rhizobium/Agrobacterium group</taxon>
        <taxon>Rhizobium</taxon>
    </lineage>
</organism>
<keyword evidence="4" id="KW-1185">Reference proteome</keyword>
<dbReference type="RefSeq" id="WP_015339741.1">
    <property type="nucleotide sequence ID" value="NZ_JAADZA010000025.1"/>
</dbReference>
<dbReference type="EMBL" id="JAADZA010000025">
    <property type="protein sequence ID" value="NEV13350.1"/>
    <property type="molecule type" value="Genomic_DNA"/>
</dbReference>
<evidence type="ECO:0000313" key="3">
    <source>
        <dbReference type="Proteomes" id="UP000471190"/>
    </source>
</evidence>
<protein>
    <submittedName>
        <fullName evidence="2">Uncharacterized protein</fullName>
    </submittedName>
</protein>
<evidence type="ECO:0000313" key="4">
    <source>
        <dbReference type="Proteomes" id="UP000526625"/>
    </source>
</evidence>
<dbReference type="Proteomes" id="UP000526625">
    <property type="component" value="Unassembled WGS sequence"/>
</dbReference>
<proteinExistence type="predicted"/>
<name>A0A6P1C855_RHITR</name>
<comment type="caution">
    <text evidence="2">The sequence shown here is derived from an EMBL/GenBank/DDBJ whole genome shotgun (WGS) entry which is preliminary data.</text>
</comment>